<keyword evidence="18" id="KW-1185">Reference proteome</keyword>
<comment type="catalytic activity">
    <reaction evidence="13">
        <text>ATP + H2O = ADP + phosphate + H(+)</text>
        <dbReference type="Rhea" id="RHEA:13065"/>
        <dbReference type="ChEBI" id="CHEBI:15377"/>
        <dbReference type="ChEBI" id="CHEBI:15378"/>
        <dbReference type="ChEBI" id="CHEBI:30616"/>
        <dbReference type="ChEBI" id="CHEBI:43474"/>
        <dbReference type="ChEBI" id="CHEBI:456216"/>
        <dbReference type="EC" id="5.6.2.4"/>
    </reaction>
</comment>
<evidence type="ECO:0000256" key="6">
    <source>
        <dbReference type="ARBA" id="ARBA00022839"/>
    </source>
</evidence>
<feature type="domain" description="UvrD-like helicase ATP-binding" evidence="15">
    <location>
        <begin position="3"/>
        <end position="469"/>
    </location>
</feature>
<protein>
    <recommendedName>
        <fullName evidence="12">DNA 3'-5' helicase</fullName>
        <ecNumber evidence="12">5.6.2.4</ecNumber>
    </recommendedName>
</protein>
<comment type="catalytic activity">
    <reaction evidence="11">
        <text>Couples ATP hydrolysis with the unwinding of duplex DNA by translocating in the 3'-5' direction.</text>
        <dbReference type="EC" id="5.6.2.4"/>
    </reaction>
</comment>
<evidence type="ECO:0000256" key="13">
    <source>
        <dbReference type="ARBA" id="ARBA00048988"/>
    </source>
</evidence>
<evidence type="ECO:0000259" key="15">
    <source>
        <dbReference type="PROSITE" id="PS51198"/>
    </source>
</evidence>
<name>A0ABS9CLD3_9FIRM</name>
<dbReference type="SUPFAM" id="SSF52540">
    <property type="entry name" value="P-loop containing nucleoside triphosphate hydrolases"/>
    <property type="match status" value="1"/>
</dbReference>
<evidence type="ECO:0000313" key="17">
    <source>
        <dbReference type="EMBL" id="MCF2651941.1"/>
    </source>
</evidence>
<dbReference type="Gene3D" id="3.40.50.300">
    <property type="entry name" value="P-loop containing nucleotide triphosphate hydrolases"/>
    <property type="match status" value="4"/>
</dbReference>
<sequence>MAARWTDAQLDAIRARRGTVLVSAAAGSGKTAVLVERVIERLTDENNPTDADRLLVVTFTKAAAAEMRERIERRLFDLIRENPQNTRLRRQQLLLQQAPICTVDSFCSSIVREFFYLAGVSLDFSIVSDKQQEELMTEAVTQVLAEMYAEPDFQALSDCMSGDKNDARLIGAIVKLYNYTRSHPFPEKWLRDMTRRLDDTIPTGETVWGQAALRHAAEVLDFALRLSRDEYDLAAESADLLKAYGSGISADIALLNTLSDLVETGEWDGVSAAFRALAFGKIGTYRGADPLKDRIKEMRETVKKEVGKLQKLFFSDDAACRAEIGAIRPLAETLARAVLRFEALYGEKKREKNLVDFSDLEHLALNLFLKETPEGFERTETALAVAARFDEIMTDEYQDTNDAQDYLFRAISKDSTNRFMVGDVKQSIYSFRQAMPDIFIAYKDAFPRYDHAADQYPATIVLDRNFRSRSTVTESVNFVFTQLMSRASGGIDYTGDEKLAAGASYAEKDGCETCVEFLDDIDGAGAEVLEPQRIAQKIREMMQSGFTVTENGAERPVTYKDFCVLLRSSNKYAPVYAENLRAAGIPAWAAVTGGFFAASEVATILSFLSVIDNPNQDIPLLAVLMSPVYGFTADDMARLRAERGKESLYVSLLRSEDPRCVRVRDEIARYRVLASTMPSDAFITMLCTETGFENIVRAMPGGESRLANIRLLEKYAAEYEAYGYNGISGFVRFIDRLKKNRSDMESANVVSENADVVRIMSIHKSKGLEFPVCIVAGCGRRFVPEYDDMRLHPTLGLGIRLTDPETGARRTTLPREAIAIASADSAAAEELRIFYVAMTRAKEKLILLSTVKNLDTTLQKLSAQITQDERIPPYTVNSASSISEWLMLCALRHPDGGALRRRIGADDDCILRAHYTPWKIDTVYTAPTENAVQDTAVEPAPVDPALKARIERDLHFVYPYAAQTAMPTKVSASGLAAVQAERAGETTLSRPAFLSAKGMTPAERGTALHDFMQFADFTAAAVSPETELRRLVDEKYLTPEQANAVELRRVRAFFSGALGRRVLKADKVYKEQRFIASVPAGLVDKALAPRDAALPVILQGAVDCMFEENGVLFIIDFKTDRCYDKNELWAHYGTQLKLYGEAMARVFQKPVADCMLYSFWLNQPVYEPEENA</sequence>
<dbReference type="Pfam" id="PF13361">
    <property type="entry name" value="UvrD_C"/>
    <property type="match status" value="1"/>
</dbReference>
<proteinExistence type="predicted"/>
<dbReference type="InterPro" id="IPR011604">
    <property type="entry name" value="PDDEXK-like_dom_sf"/>
</dbReference>
<dbReference type="InterPro" id="IPR014152">
    <property type="entry name" value="AddA"/>
</dbReference>
<keyword evidence="6" id="KW-0269">Exonuclease</keyword>
<evidence type="ECO:0000256" key="10">
    <source>
        <dbReference type="ARBA" id="ARBA00023235"/>
    </source>
</evidence>
<organism evidence="17 18">
    <name type="scientific">Anaeromassilibacillus senegalensis</name>
    <dbReference type="NCBI Taxonomy" id="1673717"/>
    <lineage>
        <taxon>Bacteria</taxon>
        <taxon>Bacillati</taxon>
        <taxon>Bacillota</taxon>
        <taxon>Clostridia</taxon>
        <taxon>Eubacteriales</taxon>
        <taxon>Acutalibacteraceae</taxon>
        <taxon>Anaeromassilibacillus</taxon>
    </lineage>
</organism>
<keyword evidence="4 14" id="KW-0378">Hydrolase</keyword>
<keyword evidence="8" id="KW-0238">DNA-binding</keyword>
<accession>A0ABS9CLD3</accession>
<keyword evidence="1" id="KW-0540">Nuclease</keyword>
<dbReference type="EMBL" id="JAFBIT010000001">
    <property type="protein sequence ID" value="MCF2651941.1"/>
    <property type="molecule type" value="Genomic_DNA"/>
</dbReference>
<dbReference type="Pfam" id="PF00580">
    <property type="entry name" value="UvrD-helicase"/>
    <property type="match status" value="1"/>
</dbReference>
<evidence type="ECO:0000256" key="3">
    <source>
        <dbReference type="ARBA" id="ARBA00022763"/>
    </source>
</evidence>
<dbReference type="PANTHER" id="PTHR11070">
    <property type="entry name" value="UVRD / RECB / PCRA DNA HELICASE FAMILY MEMBER"/>
    <property type="match status" value="1"/>
</dbReference>
<evidence type="ECO:0000256" key="9">
    <source>
        <dbReference type="ARBA" id="ARBA00023204"/>
    </source>
</evidence>
<dbReference type="NCBIfam" id="TIGR02785">
    <property type="entry name" value="addA_Gpos"/>
    <property type="match status" value="1"/>
</dbReference>
<evidence type="ECO:0000256" key="11">
    <source>
        <dbReference type="ARBA" id="ARBA00034617"/>
    </source>
</evidence>
<keyword evidence="9" id="KW-0234">DNA repair</keyword>
<dbReference type="PROSITE" id="PS51217">
    <property type="entry name" value="UVRD_HELICASE_CTER"/>
    <property type="match status" value="1"/>
</dbReference>
<dbReference type="InterPro" id="IPR000212">
    <property type="entry name" value="DNA_helicase_UvrD/REP"/>
</dbReference>
<dbReference type="InterPro" id="IPR014016">
    <property type="entry name" value="UvrD-like_ATP-bd"/>
</dbReference>
<reference evidence="17 18" key="1">
    <citation type="submission" date="2020-12" db="EMBL/GenBank/DDBJ databases">
        <title>Whole genome sequences of gut porcine anaerobes.</title>
        <authorList>
            <person name="Kubasova T."/>
            <person name="Jahodarova E."/>
            <person name="Rychlik I."/>
        </authorList>
    </citation>
    <scope>NUCLEOTIDE SEQUENCE [LARGE SCALE GENOMIC DNA]</scope>
    <source>
        <strain evidence="17 18">An867</strain>
    </source>
</reference>
<evidence type="ECO:0000256" key="1">
    <source>
        <dbReference type="ARBA" id="ARBA00022722"/>
    </source>
</evidence>
<feature type="binding site" evidence="14">
    <location>
        <begin position="24"/>
        <end position="31"/>
    </location>
    <ligand>
        <name>ATP</name>
        <dbReference type="ChEBI" id="CHEBI:30616"/>
    </ligand>
</feature>
<evidence type="ECO:0000313" key="18">
    <source>
        <dbReference type="Proteomes" id="UP001299220"/>
    </source>
</evidence>
<dbReference type="InterPro" id="IPR038726">
    <property type="entry name" value="PDDEXK_AddAB-type"/>
</dbReference>
<dbReference type="PANTHER" id="PTHR11070:SF48">
    <property type="entry name" value="ATP-DEPENDENT HELICASE_NUCLEASE SUBUNIT A"/>
    <property type="match status" value="1"/>
</dbReference>
<evidence type="ECO:0000256" key="12">
    <source>
        <dbReference type="ARBA" id="ARBA00034808"/>
    </source>
</evidence>
<dbReference type="Pfam" id="PF12705">
    <property type="entry name" value="PDDEXK_1"/>
    <property type="match status" value="1"/>
</dbReference>
<dbReference type="SUPFAM" id="SSF52980">
    <property type="entry name" value="Restriction endonuclease-like"/>
    <property type="match status" value="1"/>
</dbReference>
<dbReference type="GO" id="GO:0004386">
    <property type="term" value="F:helicase activity"/>
    <property type="evidence" value="ECO:0007669"/>
    <property type="project" value="UniProtKB-KW"/>
</dbReference>
<dbReference type="Proteomes" id="UP001299220">
    <property type="component" value="Unassembled WGS sequence"/>
</dbReference>
<evidence type="ECO:0000259" key="16">
    <source>
        <dbReference type="PROSITE" id="PS51217"/>
    </source>
</evidence>
<gene>
    <name evidence="17" type="primary">addA</name>
    <name evidence="17" type="ORF">JQM67_04945</name>
</gene>
<comment type="caution">
    <text evidence="17">The sequence shown here is derived from an EMBL/GenBank/DDBJ whole genome shotgun (WGS) entry which is preliminary data.</text>
</comment>
<dbReference type="InterPro" id="IPR011335">
    <property type="entry name" value="Restrct_endonuc-II-like"/>
</dbReference>
<dbReference type="Gene3D" id="3.90.320.10">
    <property type="match status" value="1"/>
</dbReference>
<dbReference type="InterPro" id="IPR014017">
    <property type="entry name" value="DNA_helicase_UvrD-like_C"/>
</dbReference>
<evidence type="ECO:0000256" key="2">
    <source>
        <dbReference type="ARBA" id="ARBA00022741"/>
    </source>
</evidence>
<keyword evidence="5 14" id="KW-0347">Helicase</keyword>
<dbReference type="PROSITE" id="PS51198">
    <property type="entry name" value="UVRD_HELICASE_ATP_BIND"/>
    <property type="match status" value="1"/>
</dbReference>
<dbReference type="RefSeq" id="WP_235322965.1">
    <property type="nucleotide sequence ID" value="NZ_JAFBIT010000001.1"/>
</dbReference>
<evidence type="ECO:0000256" key="8">
    <source>
        <dbReference type="ARBA" id="ARBA00023125"/>
    </source>
</evidence>
<keyword evidence="10" id="KW-0413">Isomerase</keyword>
<feature type="domain" description="UvrD-like helicase C-terminal" evidence="16">
    <location>
        <begin position="481"/>
        <end position="767"/>
    </location>
</feature>
<evidence type="ECO:0000256" key="5">
    <source>
        <dbReference type="ARBA" id="ARBA00022806"/>
    </source>
</evidence>
<keyword evidence="2 14" id="KW-0547">Nucleotide-binding</keyword>
<evidence type="ECO:0000256" key="7">
    <source>
        <dbReference type="ARBA" id="ARBA00022840"/>
    </source>
</evidence>
<dbReference type="EC" id="5.6.2.4" evidence="12"/>
<keyword evidence="3" id="KW-0227">DNA damage</keyword>
<evidence type="ECO:0000256" key="4">
    <source>
        <dbReference type="ARBA" id="ARBA00022801"/>
    </source>
</evidence>
<evidence type="ECO:0000256" key="14">
    <source>
        <dbReference type="PROSITE-ProRule" id="PRU00560"/>
    </source>
</evidence>
<dbReference type="InterPro" id="IPR027417">
    <property type="entry name" value="P-loop_NTPase"/>
</dbReference>
<keyword evidence="7 14" id="KW-0067">ATP-binding</keyword>